<sequence>MSSPRHDTPTSASPRGWCVPCRRRRALLRDERPNFRIWYCAHCGTERAEFIKLRPRVPRQLALFEDAA</sequence>
<evidence type="ECO:0000313" key="2">
    <source>
        <dbReference type="Proteomes" id="UP001592531"/>
    </source>
</evidence>
<protein>
    <submittedName>
        <fullName evidence="1">Uncharacterized protein</fullName>
    </submittedName>
</protein>
<reference evidence="1 2" key="1">
    <citation type="submission" date="2024-09" db="EMBL/GenBank/DDBJ databases">
        <authorList>
            <person name="Lee S.D."/>
        </authorList>
    </citation>
    <scope>NUCLEOTIDE SEQUENCE [LARGE SCALE GENOMIC DNA]</scope>
    <source>
        <strain evidence="1 2">N8-3</strain>
    </source>
</reference>
<dbReference type="RefSeq" id="WP_380537527.1">
    <property type="nucleotide sequence ID" value="NZ_JBHFAB010000013.1"/>
</dbReference>
<proteinExistence type="predicted"/>
<comment type="caution">
    <text evidence="1">The sequence shown here is derived from an EMBL/GenBank/DDBJ whole genome shotgun (WGS) entry which is preliminary data.</text>
</comment>
<gene>
    <name evidence="1" type="ORF">ACEZDE_19140</name>
</gene>
<dbReference type="EMBL" id="JBHFAB010000013">
    <property type="protein sequence ID" value="MFC1418731.1"/>
    <property type="molecule type" value="Genomic_DNA"/>
</dbReference>
<organism evidence="1 2">
    <name type="scientific">Streptacidiphilus cavernicola</name>
    <dbReference type="NCBI Taxonomy" id="3342716"/>
    <lineage>
        <taxon>Bacteria</taxon>
        <taxon>Bacillati</taxon>
        <taxon>Actinomycetota</taxon>
        <taxon>Actinomycetes</taxon>
        <taxon>Kitasatosporales</taxon>
        <taxon>Streptomycetaceae</taxon>
        <taxon>Streptacidiphilus</taxon>
    </lineage>
</organism>
<accession>A0ABV6VYS5</accession>
<dbReference type="Proteomes" id="UP001592531">
    <property type="component" value="Unassembled WGS sequence"/>
</dbReference>
<name>A0ABV6VYS5_9ACTN</name>
<evidence type="ECO:0000313" key="1">
    <source>
        <dbReference type="EMBL" id="MFC1418731.1"/>
    </source>
</evidence>
<keyword evidence="2" id="KW-1185">Reference proteome</keyword>